<dbReference type="AlphaFoldDB" id="A0A8D0EWS1"/>
<dbReference type="FunFam" id="2.20.70.10:FF:000017">
    <property type="entry name" value="E3 ubiquitin-protein ligase"/>
    <property type="match status" value="1"/>
</dbReference>
<dbReference type="GO" id="GO:0005737">
    <property type="term" value="C:cytoplasm"/>
    <property type="evidence" value="ECO:0007669"/>
    <property type="project" value="UniProtKB-SubCell"/>
</dbReference>
<dbReference type="PROSITE" id="PS01159">
    <property type="entry name" value="WW_DOMAIN_1"/>
    <property type="match status" value="1"/>
</dbReference>
<dbReference type="Pfam" id="PF00397">
    <property type="entry name" value="WW"/>
    <property type="match status" value="1"/>
</dbReference>
<evidence type="ECO:0000256" key="2">
    <source>
        <dbReference type="ARBA" id="ARBA00004435"/>
    </source>
</evidence>
<evidence type="ECO:0000256" key="5">
    <source>
        <dbReference type="ARBA" id="ARBA00022490"/>
    </source>
</evidence>
<protein>
    <recommendedName>
        <fullName evidence="7">WW domain-containing protein</fullName>
    </recommendedName>
</protein>
<dbReference type="InterPro" id="IPR051583">
    <property type="entry name" value="YAP1"/>
</dbReference>
<dbReference type="PROSITE" id="PS50020">
    <property type="entry name" value="WW_DOMAIN_2"/>
    <property type="match status" value="1"/>
</dbReference>
<proteinExistence type="predicted"/>
<dbReference type="CDD" id="cd00201">
    <property type="entry name" value="WW"/>
    <property type="match status" value="1"/>
</dbReference>
<dbReference type="GO" id="GO:0005634">
    <property type="term" value="C:nucleus"/>
    <property type="evidence" value="ECO:0007669"/>
    <property type="project" value="UniProtKB-SubCell"/>
</dbReference>
<comment type="subcellular location">
    <subcellularLocation>
        <location evidence="2">Cell junction</location>
        <location evidence="2">Tight junction</location>
    </subcellularLocation>
    <subcellularLocation>
        <location evidence="3">Cytoplasm</location>
    </subcellularLocation>
    <subcellularLocation>
        <location evidence="1">Nucleus</location>
    </subcellularLocation>
</comment>
<keyword evidence="4" id="KW-0965">Cell junction</keyword>
<dbReference type="GO" id="GO:0003713">
    <property type="term" value="F:transcription coactivator activity"/>
    <property type="evidence" value="ECO:0007669"/>
    <property type="project" value="TreeGrafter"/>
</dbReference>
<evidence type="ECO:0000256" key="3">
    <source>
        <dbReference type="ARBA" id="ARBA00004496"/>
    </source>
</evidence>
<dbReference type="PANTHER" id="PTHR17616">
    <property type="entry name" value="YES-ASSOCIATED PROTEIN YAP1 FAMILY MEMBER"/>
    <property type="match status" value="1"/>
</dbReference>
<keyword evidence="5" id="KW-0963">Cytoplasm</keyword>
<dbReference type="InterPro" id="IPR036020">
    <property type="entry name" value="WW_dom_sf"/>
</dbReference>
<dbReference type="Proteomes" id="UP000694551">
    <property type="component" value="Unplaced"/>
</dbReference>
<dbReference type="GO" id="GO:0045944">
    <property type="term" value="P:positive regulation of transcription by RNA polymerase II"/>
    <property type="evidence" value="ECO:0007669"/>
    <property type="project" value="TreeGrafter"/>
</dbReference>
<dbReference type="Gene3D" id="2.20.70.10">
    <property type="match status" value="1"/>
</dbReference>
<evidence type="ECO:0000313" key="8">
    <source>
        <dbReference type="Ensembl" id="ENSSOCP00000006751.1"/>
    </source>
</evidence>
<keyword evidence="4" id="KW-0796">Tight junction</keyword>
<dbReference type="GO" id="GO:0035329">
    <property type="term" value="P:hippo signaling"/>
    <property type="evidence" value="ECO:0007669"/>
    <property type="project" value="TreeGrafter"/>
</dbReference>
<reference evidence="8" key="1">
    <citation type="submission" date="2025-08" db="UniProtKB">
        <authorList>
            <consortium name="Ensembl"/>
        </authorList>
    </citation>
    <scope>IDENTIFICATION</scope>
</reference>
<evidence type="ECO:0000256" key="6">
    <source>
        <dbReference type="ARBA" id="ARBA00023242"/>
    </source>
</evidence>
<dbReference type="GO" id="GO:0005923">
    <property type="term" value="C:bicellular tight junction"/>
    <property type="evidence" value="ECO:0007669"/>
    <property type="project" value="UniProtKB-SubCell"/>
</dbReference>
<organism evidence="8 9">
    <name type="scientific">Strix occidentalis caurina</name>
    <name type="common">northern spotted owl</name>
    <dbReference type="NCBI Taxonomy" id="311401"/>
    <lineage>
        <taxon>Eukaryota</taxon>
        <taxon>Metazoa</taxon>
        <taxon>Chordata</taxon>
        <taxon>Craniata</taxon>
        <taxon>Vertebrata</taxon>
        <taxon>Euteleostomi</taxon>
        <taxon>Archelosauria</taxon>
        <taxon>Archosauria</taxon>
        <taxon>Dinosauria</taxon>
        <taxon>Saurischia</taxon>
        <taxon>Theropoda</taxon>
        <taxon>Coelurosauria</taxon>
        <taxon>Aves</taxon>
        <taxon>Neognathae</taxon>
        <taxon>Neoaves</taxon>
        <taxon>Telluraves</taxon>
        <taxon>Strigiformes</taxon>
        <taxon>Strigidae</taxon>
        <taxon>Strix</taxon>
    </lineage>
</organism>
<evidence type="ECO:0000256" key="1">
    <source>
        <dbReference type="ARBA" id="ARBA00004123"/>
    </source>
</evidence>
<name>A0A8D0EWS1_STROC</name>
<evidence type="ECO:0000259" key="7">
    <source>
        <dbReference type="PROSITE" id="PS50020"/>
    </source>
</evidence>
<sequence length="70" mass="8117">MLSSMQTIQLETCNKSVSLQPGWEERTHTDGRIFFINHNTKKTQWEDPRLQNVAITGPVSFPYVALHIFQ</sequence>
<keyword evidence="9" id="KW-1185">Reference proteome</keyword>
<accession>A0A8D0EWS1</accession>
<feature type="domain" description="WW" evidence="7">
    <location>
        <begin position="17"/>
        <end position="50"/>
    </location>
</feature>
<dbReference type="SMART" id="SM00456">
    <property type="entry name" value="WW"/>
    <property type="match status" value="1"/>
</dbReference>
<keyword evidence="6" id="KW-0539">Nucleus</keyword>
<dbReference type="SUPFAM" id="SSF51045">
    <property type="entry name" value="WW domain"/>
    <property type="match status" value="1"/>
</dbReference>
<evidence type="ECO:0000313" key="9">
    <source>
        <dbReference type="Proteomes" id="UP000694551"/>
    </source>
</evidence>
<evidence type="ECO:0000256" key="4">
    <source>
        <dbReference type="ARBA" id="ARBA00022427"/>
    </source>
</evidence>
<dbReference type="InterPro" id="IPR001202">
    <property type="entry name" value="WW_dom"/>
</dbReference>
<dbReference type="PANTHER" id="PTHR17616:SF8">
    <property type="entry name" value="TRANSCRIPTIONAL COACTIVATOR YORKIE"/>
    <property type="match status" value="1"/>
</dbReference>
<reference evidence="8" key="2">
    <citation type="submission" date="2025-09" db="UniProtKB">
        <authorList>
            <consortium name="Ensembl"/>
        </authorList>
    </citation>
    <scope>IDENTIFICATION</scope>
</reference>
<dbReference type="Ensembl" id="ENSSOCT00000006918.1">
    <property type="protein sequence ID" value="ENSSOCP00000006751.1"/>
    <property type="gene ID" value="ENSSOCG00000005173.1"/>
</dbReference>